<sequence>MVAVRGKTVLVTGGRRGLGSALVDEMLARGAVKVYSTARESYSDNRERVISLPLEVRDEQSVAALADSASDVDIVINNAGVLLPGSLLTGDFDEIIATFDINAFGPLRVTRALAPILAGNGGGALVNVHSVLSWLGGSGAYGASKAAIWSLTNSLRAELSAQGTQVLGVHAGFIDTDMVSAIGLPKTAPAEVAARVIDALEAGAHEVLVDDITAAVKAKLSGPVEDLVFDLAH</sequence>
<dbReference type="Proteomes" id="UP000077143">
    <property type="component" value="Chromosome"/>
</dbReference>
<protein>
    <submittedName>
        <fullName evidence="4">Short-chain dehydrogenase</fullName>
    </submittedName>
</protein>
<evidence type="ECO:0000313" key="4">
    <source>
        <dbReference type="EMBL" id="ANE82976.1"/>
    </source>
</evidence>
<dbReference type="InterPro" id="IPR020904">
    <property type="entry name" value="Sc_DH/Rdtase_CS"/>
</dbReference>
<dbReference type="RefSeq" id="WP_068002888.1">
    <property type="nucleotide sequence ID" value="NZ_CP015596.1"/>
</dbReference>
<comment type="similarity">
    <text evidence="1 3">Belongs to the short-chain dehydrogenases/reductases (SDR) family.</text>
</comment>
<dbReference type="PRINTS" id="PR00081">
    <property type="entry name" value="GDHRDH"/>
</dbReference>
<keyword evidence="5" id="KW-1185">Reference proteome</keyword>
<evidence type="ECO:0000256" key="2">
    <source>
        <dbReference type="ARBA" id="ARBA00023002"/>
    </source>
</evidence>
<dbReference type="SUPFAM" id="SSF51735">
    <property type="entry name" value="NAD(P)-binding Rossmann-fold domains"/>
    <property type="match status" value="1"/>
</dbReference>
<evidence type="ECO:0000256" key="3">
    <source>
        <dbReference type="RuleBase" id="RU000363"/>
    </source>
</evidence>
<organism evidence="4 5">
    <name type="scientific">Mycobacterium adipatum</name>
    <dbReference type="NCBI Taxonomy" id="1682113"/>
    <lineage>
        <taxon>Bacteria</taxon>
        <taxon>Bacillati</taxon>
        <taxon>Actinomycetota</taxon>
        <taxon>Actinomycetes</taxon>
        <taxon>Mycobacteriales</taxon>
        <taxon>Mycobacteriaceae</taxon>
        <taxon>Mycobacterium</taxon>
    </lineage>
</organism>
<dbReference type="Pfam" id="PF00106">
    <property type="entry name" value="adh_short"/>
    <property type="match status" value="1"/>
</dbReference>
<dbReference type="PANTHER" id="PTHR44169:SF6">
    <property type="entry name" value="NADPH-DEPENDENT 1-ACYLDIHYDROXYACETONE PHOSPHATE REDUCTASE"/>
    <property type="match status" value="1"/>
</dbReference>
<gene>
    <name evidence="4" type="ORF">A7U43_16365</name>
</gene>
<reference evidence="4 5" key="1">
    <citation type="submission" date="2016-05" db="EMBL/GenBank/DDBJ databases">
        <title>Complete genome sequence of a phthalic acid esters degrading Mycobacterium sp. YC-RL4.</title>
        <authorList>
            <person name="Ren L."/>
            <person name="Fan S."/>
            <person name="Ruth N."/>
            <person name="Jia Y."/>
            <person name="Wang J."/>
            <person name="Qiao C."/>
        </authorList>
    </citation>
    <scope>NUCLEOTIDE SEQUENCE [LARGE SCALE GENOMIC DNA]</scope>
    <source>
        <strain evidence="4 5">YC-RL4</strain>
    </source>
</reference>
<dbReference type="Gene3D" id="3.40.50.720">
    <property type="entry name" value="NAD(P)-binding Rossmann-like Domain"/>
    <property type="match status" value="1"/>
</dbReference>
<evidence type="ECO:0000313" key="5">
    <source>
        <dbReference type="Proteomes" id="UP000077143"/>
    </source>
</evidence>
<dbReference type="STRING" id="1682113.A7U43_16365"/>
<dbReference type="OrthoDB" id="3212478at2"/>
<name>A0A172UVA1_9MYCO</name>
<evidence type="ECO:0000256" key="1">
    <source>
        <dbReference type="ARBA" id="ARBA00006484"/>
    </source>
</evidence>
<dbReference type="PRINTS" id="PR00080">
    <property type="entry name" value="SDRFAMILY"/>
</dbReference>
<dbReference type="InterPro" id="IPR002347">
    <property type="entry name" value="SDR_fam"/>
</dbReference>
<accession>A0A172UVA1</accession>
<dbReference type="EMBL" id="CP015596">
    <property type="protein sequence ID" value="ANE82976.1"/>
    <property type="molecule type" value="Genomic_DNA"/>
</dbReference>
<keyword evidence="2" id="KW-0560">Oxidoreductase</keyword>
<proteinExistence type="inferred from homology"/>
<dbReference type="InterPro" id="IPR036291">
    <property type="entry name" value="NAD(P)-bd_dom_sf"/>
</dbReference>
<dbReference type="PROSITE" id="PS00061">
    <property type="entry name" value="ADH_SHORT"/>
    <property type="match status" value="1"/>
</dbReference>
<dbReference type="KEGG" id="madi:A7U43_16365"/>
<dbReference type="NCBIfam" id="NF006119">
    <property type="entry name" value="PRK08264.1-5"/>
    <property type="match status" value="1"/>
</dbReference>
<dbReference type="PANTHER" id="PTHR44169">
    <property type="entry name" value="NADPH-DEPENDENT 1-ACYLDIHYDROXYACETONE PHOSPHATE REDUCTASE"/>
    <property type="match status" value="1"/>
</dbReference>
<dbReference type="AlphaFoldDB" id="A0A172UVA1"/>
<dbReference type="GO" id="GO:0016491">
    <property type="term" value="F:oxidoreductase activity"/>
    <property type="evidence" value="ECO:0007669"/>
    <property type="project" value="UniProtKB-KW"/>
</dbReference>